<dbReference type="Proteomes" id="UP000250235">
    <property type="component" value="Unassembled WGS sequence"/>
</dbReference>
<evidence type="ECO:0000313" key="2">
    <source>
        <dbReference type="Proteomes" id="UP000250235"/>
    </source>
</evidence>
<protein>
    <submittedName>
        <fullName evidence="1">Uncharacterized protein</fullName>
    </submittedName>
</protein>
<evidence type="ECO:0000313" key="1">
    <source>
        <dbReference type="EMBL" id="KZV24590.1"/>
    </source>
</evidence>
<organism evidence="1 2">
    <name type="scientific">Dorcoceras hygrometricum</name>
    <dbReference type="NCBI Taxonomy" id="472368"/>
    <lineage>
        <taxon>Eukaryota</taxon>
        <taxon>Viridiplantae</taxon>
        <taxon>Streptophyta</taxon>
        <taxon>Embryophyta</taxon>
        <taxon>Tracheophyta</taxon>
        <taxon>Spermatophyta</taxon>
        <taxon>Magnoliopsida</taxon>
        <taxon>eudicotyledons</taxon>
        <taxon>Gunneridae</taxon>
        <taxon>Pentapetalae</taxon>
        <taxon>asterids</taxon>
        <taxon>lamiids</taxon>
        <taxon>Lamiales</taxon>
        <taxon>Gesneriaceae</taxon>
        <taxon>Didymocarpoideae</taxon>
        <taxon>Trichosporeae</taxon>
        <taxon>Loxocarpinae</taxon>
        <taxon>Dorcoceras</taxon>
    </lineage>
</organism>
<keyword evidence="2" id="KW-1185">Reference proteome</keyword>
<gene>
    <name evidence="1" type="ORF">F511_11827</name>
</gene>
<name>A0A2Z7AUN7_9LAMI</name>
<sequence>MLSIQTRYTPTVSKVDNDKQIPQLLLIVLSRCSNIVVLQQTQQPAIVSNNSRTANEDDEQQLRNLFIVIHLRSGGSISWLNTQHDTWNSN</sequence>
<dbReference type="EMBL" id="KV012582">
    <property type="protein sequence ID" value="KZV24590.1"/>
    <property type="molecule type" value="Genomic_DNA"/>
</dbReference>
<proteinExistence type="predicted"/>
<accession>A0A2Z7AUN7</accession>
<dbReference type="AlphaFoldDB" id="A0A2Z7AUN7"/>
<reference evidence="1 2" key="1">
    <citation type="journal article" date="2015" name="Proc. Natl. Acad. Sci. U.S.A.">
        <title>The resurrection genome of Boea hygrometrica: A blueprint for survival of dehydration.</title>
        <authorList>
            <person name="Xiao L."/>
            <person name="Yang G."/>
            <person name="Zhang L."/>
            <person name="Yang X."/>
            <person name="Zhao S."/>
            <person name="Ji Z."/>
            <person name="Zhou Q."/>
            <person name="Hu M."/>
            <person name="Wang Y."/>
            <person name="Chen M."/>
            <person name="Xu Y."/>
            <person name="Jin H."/>
            <person name="Xiao X."/>
            <person name="Hu G."/>
            <person name="Bao F."/>
            <person name="Hu Y."/>
            <person name="Wan P."/>
            <person name="Li L."/>
            <person name="Deng X."/>
            <person name="Kuang T."/>
            <person name="Xiang C."/>
            <person name="Zhu J.K."/>
            <person name="Oliver M.J."/>
            <person name="He Y."/>
        </authorList>
    </citation>
    <scope>NUCLEOTIDE SEQUENCE [LARGE SCALE GENOMIC DNA]</scope>
    <source>
        <strain evidence="2">cv. XS01</strain>
    </source>
</reference>